<dbReference type="EC" id="4.2.2.29" evidence="7"/>
<evidence type="ECO:0000256" key="1">
    <source>
        <dbReference type="ARBA" id="ARBA00022475"/>
    </source>
</evidence>
<evidence type="ECO:0000313" key="10">
    <source>
        <dbReference type="Proteomes" id="UP000231693"/>
    </source>
</evidence>
<sequence>MSDLFAGTSTIEREPVQAPSRSQAQRERRAKRRRARRRRRTLLTMTVIVVLLAGVGWIAKDKVMGLVDELRPSAAADYPGPGGDPVAVQIASGATGSAMAATLVDAGVVASSEAFVEAFTANPQAAQIQPGTHEMLAEMSAKDAVARLAGNEHRVDLTIAVPEGFTVDQVLARAVKVTGISQEDFAAAMQDTAATGLPAEAEGSYEGWLFPATYTFEPGVTATEVIAPMVQQTKAALAEVGVPEAEFHEIITKASLVEREGVNPEQYGKIARVIENRLERGEPLGLDAIDSYGRKKPADQITKSEFNDTSFPYASRVVAGLPPTPIGSPGAEAIAAALNPTDGPWLWYVTVNLDTGETKFTDDYDEFGAYKRELNAWLAENR</sequence>
<gene>
    <name evidence="7" type="primary">mltG</name>
    <name evidence="9" type="ORF">CLV28_1677</name>
</gene>
<keyword evidence="1 7" id="KW-1003">Cell membrane</keyword>
<dbReference type="EMBL" id="PGFE01000002">
    <property type="protein sequence ID" value="PJJ74183.1"/>
    <property type="molecule type" value="Genomic_DNA"/>
</dbReference>
<dbReference type="GO" id="GO:0009252">
    <property type="term" value="P:peptidoglycan biosynthetic process"/>
    <property type="evidence" value="ECO:0007669"/>
    <property type="project" value="UniProtKB-UniRule"/>
</dbReference>
<dbReference type="GO" id="GO:0008932">
    <property type="term" value="F:lytic endotransglycosylase activity"/>
    <property type="evidence" value="ECO:0007669"/>
    <property type="project" value="UniProtKB-UniRule"/>
</dbReference>
<keyword evidence="5 7" id="KW-0456">Lyase</keyword>
<evidence type="ECO:0000256" key="8">
    <source>
        <dbReference type="SAM" id="MobiDB-lite"/>
    </source>
</evidence>
<dbReference type="RefSeq" id="WP_239073190.1">
    <property type="nucleotide sequence ID" value="NZ_BOOX01000006.1"/>
</dbReference>
<protein>
    <recommendedName>
        <fullName evidence="7">Endolytic murein transglycosylase</fullName>
        <ecNumber evidence="7">4.2.2.29</ecNumber>
    </recommendedName>
    <alternativeName>
        <fullName evidence="7">Peptidoglycan lytic transglycosylase</fullName>
    </alternativeName>
    <alternativeName>
        <fullName evidence="7">Peptidoglycan polymerization terminase</fullName>
    </alternativeName>
</protein>
<evidence type="ECO:0000256" key="4">
    <source>
        <dbReference type="ARBA" id="ARBA00023136"/>
    </source>
</evidence>
<accession>A0A2M9CQI2</accession>
<keyword evidence="6 7" id="KW-0961">Cell wall biogenesis/degradation</keyword>
<comment type="catalytic activity">
    <reaction evidence="7">
        <text>a peptidoglycan chain = a peptidoglycan chain with N-acetyl-1,6-anhydromuramyl-[peptide] at the reducing end + a peptidoglycan chain with N-acetylglucosamine at the non-reducing end.</text>
        <dbReference type="EC" id="4.2.2.29"/>
    </reaction>
</comment>
<comment type="function">
    <text evidence="7">Functions as a peptidoglycan terminase that cleaves nascent peptidoglycan strands endolytically to terminate their elongation.</text>
</comment>
<dbReference type="PANTHER" id="PTHR30518:SF2">
    <property type="entry name" value="ENDOLYTIC MUREIN TRANSGLYCOSYLASE"/>
    <property type="match status" value="1"/>
</dbReference>
<evidence type="ECO:0000313" key="9">
    <source>
        <dbReference type="EMBL" id="PJJ74183.1"/>
    </source>
</evidence>
<dbReference type="Proteomes" id="UP000231693">
    <property type="component" value="Unassembled WGS sequence"/>
</dbReference>
<keyword evidence="2 7" id="KW-0812">Transmembrane</keyword>
<evidence type="ECO:0000256" key="7">
    <source>
        <dbReference type="HAMAP-Rule" id="MF_02065"/>
    </source>
</evidence>
<feature type="site" description="Important for catalytic activity" evidence="7">
    <location>
        <position position="260"/>
    </location>
</feature>
<dbReference type="AlphaFoldDB" id="A0A2M9CQI2"/>
<dbReference type="GO" id="GO:0071555">
    <property type="term" value="P:cell wall organization"/>
    <property type="evidence" value="ECO:0007669"/>
    <property type="project" value="UniProtKB-KW"/>
</dbReference>
<dbReference type="PANTHER" id="PTHR30518">
    <property type="entry name" value="ENDOLYTIC MUREIN TRANSGLYCOSYLASE"/>
    <property type="match status" value="1"/>
</dbReference>
<dbReference type="InterPro" id="IPR003770">
    <property type="entry name" value="MLTG-like"/>
</dbReference>
<feature type="transmembrane region" description="Helical" evidence="7">
    <location>
        <begin position="41"/>
        <end position="59"/>
    </location>
</feature>
<comment type="caution">
    <text evidence="9">The sequence shown here is derived from an EMBL/GenBank/DDBJ whole genome shotgun (WGS) entry which is preliminary data.</text>
</comment>
<evidence type="ECO:0000256" key="5">
    <source>
        <dbReference type="ARBA" id="ARBA00023239"/>
    </source>
</evidence>
<feature type="compositionally biased region" description="Basic residues" evidence="8">
    <location>
        <begin position="28"/>
        <end position="37"/>
    </location>
</feature>
<dbReference type="Gene3D" id="3.30.1490.480">
    <property type="entry name" value="Endolytic murein transglycosylase"/>
    <property type="match status" value="1"/>
</dbReference>
<evidence type="ECO:0000256" key="2">
    <source>
        <dbReference type="ARBA" id="ARBA00022692"/>
    </source>
</evidence>
<keyword evidence="4 7" id="KW-0472">Membrane</keyword>
<comment type="similarity">
    <text evidence="7">Belongs to the transglycosylase MltG family.</text>
</comment>
<organism evidence="9 10">
    <name type="scientific">Sediminihabitans luteus</name>
    <dbReference type="NCBI Taxonomy" id="1138585"/>
    <lineage>
        <taxon>Bacteria</taxon>
        <taxon>Bacillati</taxon>
        <taxon>Actinomycetota</taxon>
        <taxon>Actinomycetes</taxon>
        <taxon>Micrococcales</taxon>
        <taxon>Cellulomonadaceae</taxon>
        <taxon>Sediminihabitans</taxon>
    </lineage>
</organism>
<dbReference type="Pfam" id="PF02618">
    <property type="entry name" value="YceG"/>
    <property type="match status" value="1"/>
</dbReference>
<comment type="subcellular location">
    <subcellularLocation>
        <location evidence="7">Cell membrane</location>
        <topology evidence="7">Single-pass membrane protein</topology>
    </subcellularLocation>
</comment>
<evidence type="ECO:0000256" key="3">
    <source>
        <dbReference type="ARBA" id="ARBA00022989"/>
    </source>
</evidence>
<keyword evidence="10" id="KW-1185">Reference proteome</keyword>
<dbReference type="GO" id="GO:0005886">
    <property type="term" value="C:plasma membrane"/>
    <property type="evidence" value="ECO:0007669"/>
    <property type="project" value="UniProtKB-SubCell"/>
</dbReference>
<name>A0A2M9CQI2_9CELL</name>
<evidence type="ECO:0000256" key="6">
    <source>
        <dbReference type="ARBA" id="ARBA00023316"/>
    </source>
</evidence>
<dbReference type="HAMAP" id="MF_02065">
    <property type="entry name" value="MltG"/>
    <property type="match status" value="1"/>
</dbReference>
<reference evidence="9 10" key="1">
    <citation type="submission" date="2017-11" db="EMBL/GenBank/DDBJ databases">
        <title>Genomic Encyclopedia of Archaeal and Bacterial Type Strains, Phase II (KMG-II): From Individual Species to Whole Genera.</title>
        <authorList>
            <person name="Goeker M."/>
        </authorList>
    </citation>
    <scope>NUCLEOTIDE SEQUENCE [LARGE SCALE GENOMIC DNA]</scope>
    <source>
        <strain evidence="9 10">DSM 25478</strain>
    </source>
</reference>
<feature type="region of interest" description="Disordered" evidence="8">
    <location>
        <begin position="1"/>
        <end position="37"/>
    </location>
</feature>
<proteinExistence type="inferred from homology"/>
<dbReference type="NCBIfam" id="TIGR00247">
    <property type="entry name" value="endolytic transglycosylase MltG"/>
    <property type="match status" value="1"/>
</dbReference>
<keyword evidence="3 7" id="KW-1133">Transmembrane helix</keyword>